<dbReference type="AlphaFoldDB" id="Q4TGG0"/>
<accession>Q4TGG0</accession>
<gene>
    <name evidence="2" type="ORF">GSTENG00001125001</name>
</gene>
<reference evidence="2" key="1">
    <citation type="journal article" date="2004" name="Nature">
        <title>Genome duplication in the teleost fish Tetraodon nigroviridis reveals the early vertebrate proto-karyotype.</title>
        <authorList>
            <person name="Jaillon O."/>
            <person name="Aury J.-M."/>
            <person name="Brunet F."/>
            <person name="Petit J.-L."/>
            <person name="Stange-Thomann N."/>
            <person name="Mauceli E."/>
            <person name="Bouneau L."/>
            <person name="Fischer C."/>
            <person name="Ozouf-Costaz C."/>
            <person name="Bernot A."/>
            <person name="Nicaud S."/>
            <person name="Jaffe D."/>
            <person name="Fisher S."/>
            <person name="Lutfalla G."/>
            <person name="Dossat C."/>
            <person name="Segurens B."/>
            <person name="Dasilva C."/>
            <person name="Salanoubat M."/>
            <person name="Levy M."/>
            <person name="Boudet N."/>
            <person name="Castellano S."/>
            <person name="Anthouard V."/>
            <person name="Jubin C."/>
            <person name="Castelli V."/>
            <person name="Katinka M."/>
            <person name="Vacherie B."/>
            <person name="Biemont C."/>
            <person name="Skalli Z."/>
            <person name="Cattolico L."/>
            <person name="Poulain J."/>
            <person name="De Berardinis V."/>
            <person name="Cruaud C."/>
            <person name="Duprat S."/>
            <person name="Brottier P."/>
            <person name="Coutanceau J.-P."/>
            <person name="Gouzy J."/>
            <person name="Parra G."/>
            <person name="Lardier G."/>
            <person name="Chapple C."/>
            <person name="McKernan K.J."/>
            <person name="McEwan P."/>
            <person name="Bosak S."/>
            <person name="Kellis M."/>
            <person name="Volff J.-N."/>
            <person name="Guigo R."/>
            <person name="Zody M.C."/>
            <person name="Mesirov J."/>
            <person name="Lindblad-Toh K."/>
            <person name="Birren B."/>
            <person name="Nusbaum C."/>
            <person name="Kahn D."/>
            <person name="Robinson-Rechavi M."/>
            <person name="Laudet V."/>
            <person name="Schachter V."/>
            <person name="Quetier F."/>
            <person name="Saurin W."/>
            <person name="Scarpelli C."/>
            <person name="Wincker P."/>
            <person name="Lander E.S."/>
            <person name="Weissenbach J."/>
            <person name="Roest Crollius H."/>
        </authorList>
    </citation>
    <scope>NUCLEOTIDE SEQUENCE [LARGE SCALE GENOMIC DNA]</scope>
</reference>
<evidence type="ECO:0000256" key="1">
    <source>
        <dbReference type="SAM" id="MobiDB-lite"/>
    </source>
</evidence>
<organism evidence="2">
    <name type="scientific">Tetraodon nigroviridis</name>
    <name type="common">Spotted green pufferfish</name>
    <name type="synonym">Chelonodon nigroviridis</name>
    <dbReference type="NCBI Taxonomy" id="99883"/>
    <lineage>
        <taxon>Eukaryota</taxon>
        <taxon>Metazoa</taxon>
        <taxon>Chordata</taxon>
        <taxon>Craniata</taxon>
        <taxon>Vertebrata</taxon>
        <taxon>Euteleostomi</taxon>
        <taxon>Actinopterygii</taxon>
        <taxon>Neopterygii</taxon>
        <taxon>Teleostei</taxon>
        <taxon>Neoteleostei</taxon>
        <taxon>Acanthomorphata</taxon>
        <taxon>Eupercaria</taxon>
        <taxon>Tetraodontiformes</taxon>
        <taxon>Tetradontoidea</taxon>
        <taxon>Tetraodontidae</taxon>
        <taxon>Tetraodon</taxon>
    </lineage>
</organism>
<comment type="caution">
    <text evidence="2">The sequence shown here is derived from an EMBL/GenBank/DDBJ whole genome shotgun (WGS) entry which is preliminary data.</text>
</comment>
<name>Q4TGG0_TETNG</name>
<proteinExistence type="predicted"/>
<feature type="non-terminal residue" evidence="2">
    <location>
        <position position="1"/>
    </location>
</feature>
<reference evidence="2" key="2">
    <citation type="submission" date="2004-02" db="EMBL/GenBank/DDBJ databases">
        <authorList>
            <consortium name="Genoscope"/>
            <consortium name="Whitehead Institute Centre for Genome Research"/>
        </authorList>
    </citation>
    <scope>NUCLEOTIDE SEQUENCE</scope>
</reference>
<sequence>GAGGVIRVPAHRPMPLRPPPPPRRIRPLRHIPPASEPGSPRCQGWGWEMQTLPSLGWKAAGGLRRTD</sequence>
<dbReference type="KEGG" id="tng:GSTEN00001125G001"/>
<protein>
    <submittedName>
        <fullName evidence="2">(spotted green pufferfish) hypothetical protein</fullName>
    </submittedName>
</protein>
<feature type="region of interest" description="Disordered" evidence="1">
    <location>
        <begin position="1"/>
        <end position="45"/>
    </location>
</feature>
<evidence type="ECO:0000313" key="2">
    <source>
        <dbReference type="EMBL" id="CAF88022.1"/>
    </source>
</evidence>
<dbReference type="EMBL" id="CAAE01003726">
    <property type="protein sequence ID" value="CAF88022.1"/>
    <property type="molecule type" value="Genomic_DNA"/>
</dbReference>